<dbReference type="GO" id="GO:0005737">
    <property type="term" value="C:cytoplasm"/>
    <property type="evidence" value="ECO:0007669"/>
    <property type="project" value="UniProtKB-SubCell"/>
</dbReference>
<evidence type="ECO:0000259" key="7">
    <source>
        <dbReference type="Pfam" id="PF01171"/>
    </source>
</evidence>
<comment type="catalytic activity">
    <reaction evidence="5 6">
        <text>cytidine(34) in tRNA(Ile2) + L-lysine + ATP = lysidine(34) in tRNA(Ile2) + AMP + diphosphate + H(+)</text>
        <dbReference type="Rhea" id="RHEA:43744"/>
        <dbReference type="Rhea" id="RHEA-COMP:10625"/>
        <dbReference type="Rhea" id="RHEA-COMP:10670"/>
        <dbReference type="ChEBI" id="CHEBI:15378"/>
        <dbReference type="ChEBI" id="CHEBI:30616"/>
        <dbReference type="ChEBI" id="CHEBI:32551"/>
        <dbReference type="ChEBI" id="CHEBI:33019"/>
        <dbReference type="ChEBI" id="CHEBI:82748"/>
        <dbReference type="ChEBI" id="CHEBI:83665"/>
        <dbReference type="ChEBI" id="CHEBI:456215"/>
        <dbReference type="EC" id="6.3.4.19"/>
    </reaction>
</comment>
<dbReference type="InterPro" id="IPR014729">
    <property type="entry name" value="Rossmann-like_a/b/a_fold"/>
</dbReference>
<comment type="subcellular location">
    <subcellularLocation>
        <location evidence="6">Cytoplasm</location>
    </subcellularLocation>
</comment>
<gene>
    <name evidence="6" type="primary">tilS</name>
    <name evidence="8" type="ORF">BJY26_003742</name>
</gene>
<comment type="domain">
    <text evidence="6">The N-terminal region contains the highly conserved SGGXDS motif, predicted to be a P-loop motif involved in ATP binding.</text>
</comment>
<sequence length="327" mass="33877">MNARRPRLTTEVADIRGAVKASLDDVEARDITVACSGGPDSLILAVETGFVAAKLGKIVRAVIIDHDLQPGSAEVAVRTAATLSARGIDARIERVRVSRTASGIEADARAARYRVLDACPGPVLLGHTQDDQAETVLLGLARGSGTRALAGMRRSRGKYLRPLLGVPRSVVLRAVDAEGLEPWHDPMNDDPAFARVRARRDVLPLMESRLGPGISAALARSAEQCGEDADALDQMADALAARAVTTGEGVEVRAGELAGSPSALRRRVLLGAAVVAGADASALARVHAVGLDRLVGSASGGVAISLPGGLSATRYGDLIGFRRVGGD</sequence>
<dbReference type="AlphaFoldDB" id="A0A7Z0D638"/>
<keyword evidence="3 6" id="KW-0547">Nucleotide-binding</keyword>
<dbReference type="SUPFAM" id="SSF82829">
    <property type="entry name" value="MesJ substrate recognition domain-like"/>
    <property type="match status" value="1"/>
</dbReference>
<dbReference type="CDD" id="cd01992">
    <property type="entry name" value="TilS_N"/>
    <property type="match status" value="1"/>
</dbReference>
<dbReference type="EC" id="6.3.4.19" evidence="6"/>
<dbReference type="RefSeq" id="WP_179429662.1">
    <property type="nucleotide sequence ID" value="NZ_JACBZP010000001.1"/>
</dbReference>
<dbReference type="PANTHER" id="PTHR43033">
    <property type="entry name" value="TRNA(ILE)-LYSIDINE SYNTHASE-RELATED"/>
    <property type="match status" value="1"/>
</dbReference>
<comment type="caution">
    <text evidence="8">The sequence shown here is derived from an EMBL/GenBank/DDBJ whole genome shotgun (WGS) entry which is preliminary data.</text>
</comment>
<protein>
    <recommendedName>
        <fullName evidence="6">tRNA(Ile)-lysidine synthase</fullName>
        <ecNumber evidence="6">6.3.4.19</ecNumber>
    </recommendedName>
    <alternativeName>
        <fullName evidence="6">tRNA(Ile)-2-lysyl-cytidine synthase</fullName>
    </alternativeName>
    <alternativeName>
        <fullName evidence="6">tRNA(Ile)-lysidine synthetase</fullName>
    </alternativeName>
</protein>
<dbReference type="Proteomes" id="UP000539111">
    <property type="component" value="Unassembled WGS sequence"/>
</dbReference>
<dbReference type="InterPro" id="IPR011063">
    <property type="entry name" value="TilS/TtcA_N"/>
</dbReference>
<evidence type="ECO:0000256" key="6">
    <source>
        <dbReference type="HAMAP-Rule" id="MF_01161"/>
    </source>
</evidence>
<evidence type="ECO:0000256" key="3">
    <source>
        <dbReference type="ARBA" id="ARBA00022741"/>
    </source>
</evidence>
<feature type="domain" description="tRNA(Ile)-lysidine/2-thiocytidine synthase N-terminal" evidence="7">
    <location>
        <begin position="31"/>
        <end position="200"/>
    </location>
</feature>
<evidence type="ECO:0000313" key="8">
    <source>
        <dbReference type="EMBL" id="NYI69436.1"/>
    </source>
</evidence>
<evidence type="ECO:0000256" key="5">
    <source>
        <dbReference type="ARBA" id="ARBA00048539"/>
    </source>
</evidence>
<dbReference type="GO" id="GO:0005524">
    <property type="term" value="F:ATP binding"/>
    <property type="evidence" value="ECO:0007669"/>
    <property type="project" value="UniProtKB-UniRule"/>
</dbReference>
<proteinExistence type="inferred from homology"/>
<organism evidence="8 9">
    <name type="scientific">Spelaeicoccus albus</name>
    <dbReference type="NCBI Taxonomy" id="1280376"/>
    <lineage>
        <taxon>Bacteria</taxon>
        <taxon>Bacillati</taxon>
        <taxon>Actinomycetota</taxon>
        <taxon>Actinomycetes</taxon>
        <taxon>Micrococcales</taxon>
        <taxon>Brevibacteriaceae</taxon>
        <taxon>Spelaeicoccus</taxon>
    </lineage>
</organism>
<name>A0A7Z0D638_9MICO</name>
<dbReference type="EMBL" id="JACBZP010000001">
    <property type="protein sequence ID" value="NYI69436.1"/>
    <property type="molecule type" value="Genomic_DNA"/>
</dbReference>
<dbReference type="SUPFAM" id="SSF52402">
    <property type="entry name" value="Adenine nucleotide alpha hydrolases-like"/>
    <property type="match status" value="1"/>
</dbReference>
<evidence type="ECO:0000256" key="2">
    <source>
        <dbReference type="ARBA" id="ARBA00022694"/>
    </source>
</evidence>
<keyword evidence="1 6" id="KW-0436">Ligase</keyword>
<evidence type="ECO:0000256" key="1">
    <source>
        <dbReference type="ARBA" id="ARBA00022598"/>
    </source>
</evidence>
<comment type="similarity">
    <text evidence="6">Belongs to the tRNA(Ile)-lysidine synthase family.</text>
</comment>
<reference evidence="8 9" key="1">
    <citation type="submission" date="2020-07" db="EMBL/GenBank/DDBJ databases">
        <title>Sequencing the genomes of 1000 actinobacteria strains.</title>
        <authorList>
            <person name="Klenk H.-P."/>
        </authorList>
    </citation>
    <scope>NUCLEOTIDE SEQUENCE [LARGE SCALE GENOMIC DNA]</scope>
    <source>
        <strain evidence="8 9">DSM 26341</strain>
    </source>
</reference>
<dbReference type="InterPro" id="IPR012094">
    <property type="entry name" value="tRNA_Ile_lys_synt"/>
</dbReference>
<comment type="function">
    <text evidence="6">Ligates lysine onto the cytidine present at position 34 of the AUA codon-specific tRNA(Ile) that contains the anticodon CAU, in an ATP-dependent manner. Cytidine is converted to lysidine, thus changing the amino acid specificity of the tRNA from methionine to isoleucine.</text>
</comment>
<keyword evidence="2 6" id="KW-0819">tRNA processing</keyword>
<keyword evidence="4 6" id="KW-0067">ATP-binding</keyword>
<dbReference type="GO" id="GO:0006400">
    <property type="term" value="P:tRNA modification"/>
    <property type="evidence" value="ECO:0007669"/>
    <property type="project" value="UniProtKB-UniRule"/>
</dbReference>
<dbReference type="NCBIfam" id="TIGR02432">
    <property type="entry name" value="lysidine_TilS_N"/>
    <property type="match status" value="1"/>
</dbReference>
<feature type="binding site" evidence="6">
    <location>
        <begin position="36"/>
        <end position="41"/>
    </location>
    <ligand>
        <name>ATP</name>
        <dbReference type="ChEBI" id="CHEBI:30616"/>
    </ligand>
</feature>
<accession>A0A7Z0D638</accession>
<dbReference type="Gene3D" id="3.40.50.620">
    <property type="entry name" value="HUPs"/>
    <property type="match status" value="1"/>
</dbReference>
<dbReference type="InterPro" id="IPR012795">
    <property type="entry name" value="tRNA_Ile_lys_synt_N"/>
</dbReference>
<keyword evidence="9" id="KW-1185">Reference proteome</keyword>
<evidence type="ECO:0000256" key="4">
    <source>
        <dbReference type="ARBA" id="ARBA00022840"/>
    </source>
</evidence>
<evidence type="ECO:0000313" key="9">
    <source>
        <dbReference type="Proteomes" id="UP000539111"/>
    </source>
</evidence>
<dbReference type="HAMAP" id="MF_01161">
    <property type="entry name" value="tRNA_Ile_lys_synt"/>
    <property type="match status" value="1"/>
</dbReference>
<keyword evidence="6" id="KW-0963">Cytoplasm</keyword>
<dbReference type="GO" id="GO:0032267">
    <property type="term" value="F:tRNA(Ile)-lysidine synthase activity"/>
    <property type="evidence" value="ECO:0007669"/>
    <property type="project" value="UniProtKB-EC"/>
</dbReference>
<dbReference type="PANTHER" id="PTHR43033:SF1">
    <property type="entry name" value="TRNA(ILE)-LYSIDINE SYNTHASE-RELATED"/>
    <property type="match status" value="1"/>
</dbReference>
<dbReference type="Pfam" id="PF01171">
    <property type="entry name" value="ATP_bind_3"/>
    <property type="match status" value="1"/>
</dbReference>